<dbReference type="InterPro" id="IPR050484">
    <property type="entry name" value="Transf_Hexapept/Carb_Anhydrase"/>
</dbReference>
<name>A0A975S308_9RHOB</name>
<proteinExistence type="predicted"/>
<sequence>MILSDAHRSPRIDPTARIAPNAVISGDVEIGPNTSVGFGAVIVAESGPVRIAGNCVIMENAVLRGIRGFALDIAEYSLIGPRAVLNGCRVGRECFIATGATVFNGAVIGDRSEIRINAVVHLRSCLAPGTMVPIGWVAVGDPARILPPDQREEIWDIQKDLDFPGQVFGVSRAAAGETFMPQVVPKYVEFLRRRHALDANGGDGLVRDCPAPGEQPQEPE</sequence>
<geneLocation type="plasmid" evidence="2 3">
    <name>p1</name>
</geneLocation>
<keyword evidence="2" id="KW-0614">Plasmid</keyword>
<accession>A0A975S308</accession>
<dbReference type="InterPro" id="IPR011004">
    <property type="entry name" value="Trimer_LpxA-like_sf"/>
</dbReference>
<dbReference type="Proteomes" id="UP000679352">
    <property type="component" value="Plasmid p1"/>
</dbReference>
<dbReference type="SUPFAM" id="SSF51161">
    <property type="entry name" value="Trimeric LpxA-like enzymes"/>
    <property type="match status" value="1"/>
</dbReference>
<dbReference type="InterPro" id="IPR047324">
    <property type="entry name" value="LbH_gamma_CA-like"/>
</dbReference>
<evidence type="ECO:0000313" key="2">
    <source>
        <dbReference type="EMBL" id="QWK92227.1"/>
    </source>
</evidence>
<protein>
    <submittedName>
        <fullName evidence="2">Gamma carbonic anhydrase family protein</fullName>
    </submittedName>
</protein>
<dbReference type="EMBL" id="CP076362">
    <property type="protein sequence ID" value="QWK92227.1"/>
    <property type="molecule type" value="Genomic_DNA"/>
</dbReference>
<dbReference type="AlphaFoldDB" id="A0A975S308"/>
<evidence type="ECO:0000313" key="3">
    <source>
        <dbReference type="Proteomes" id="UP000679352"/>
    </source>
</evidence>
<dbReference type="Pfam" id="PF00132">
    <property type="entry name" value="Hexapep"/>
    <property type="match status" value="1"/>
</dbReference>
<evidence type="ECO:0000256" key="1">
    <source>
        <dbReference type="SAM" id="MobiDB-lite"/>
    </source>
</evidence>
<keyword evidence="3" id="KW-1185">Reference proteome</keyword>
<dbReference type="KEGG" id="gfu:KM031_18200"/>
<dbReference type="RefSeq" id="WP_215505096.1">
    <property type="nucleotide sequence ID" value="NZ_CP076362.1"/>
</dbReference>
<dbReference type="PANTHER" id="PTHR13061">
    <property type="entry name" value="DYNACTIN SUBUNIT P25"/>
    <property type="match status" value="1"/>
</dbReference>
<organism evidence="2 3">
    <name type="scientific">Gemmobacter fulvus</name>
    <dbReference type="NCBI Taxonomy" id="2840474"/>
    <lineage>
        <taxon>Bacteria</taxon>
        <taxon>Pseudomonadati</taxon>
        <taxon>Pseudomonadota</taxon>
        <taxon>Alphaproteobacteria</taxon>
        <taxon>Rhodobacterales</taxon>
        <taxon>Paracoccaceae</taxon>
        <taxon>Gemmobacter</taxon>
    </lineage>
</organism>
<reference evidence="2" key="1">
    <citation type="submission" date="2021-06" db="EMBL/GenBank/DDBJ databases">
        <authorList>
            <person name="Lee C.-S."/>
            <person name="Jin L."/>
        </authorList>
    </citation>
    <scope>NUCLEOTIDE SEQUENCE</scope>
    <source>
        <strain evidence="2">Con5</strain>
        <plasmid evidence="2">p1</plasmid>
    </source>
</reference>
<dbReference type="InterPro" id="IPR001451">
    <property type="entry name" value="Hexapep"/>
</dbReference>
<gene>
    <name evidence="2" type="ORF">KM031_18200</name>
</gene>
<dbReference type="Gene3D" id="2.160.10.10">
    <property type="entry name" value="Hexapeptide repeat proteins"/>
    <property type="match status" value="1"/>
</dbReference>
<dbReference type="PANTHER" id="PTHR13061:SF29">
    <property type="entry name" value="GAMMA CARBONIC ANHYDRASE-LIKE 1, MITOCHONDRIAL-RELATED"/>
    <property type="match status" value="1"/>
</dbReference>
<feature type="region of interest" description="Disordered" evidence="1">
    <location>
        <begin position="201"/>
        <end position="220"/>
    </location>
</feature>
<dbReference type="CDD" id="cd04645">
    <property type="entry name" value="LbH_gamma_CA_like"/>
    <property type="match status" value="1"/>
</dbReference>